<name>A0A448WAM3_9PLAT</name>
<evidence type="ECO:0000256" key="1">
    <source>
        <dbReference type="SAM" id="MobiDB-lite"/>
    </source>
</evidence>
<evidence type="ECO:0000313" key="3">
    <source>
        <dbReference type="Proteomes" id="UP000784294"/>
    </source>
</evidence>
<dbReference type="EMBL" id="CAAALY010001028">
    <property type="protein sequence ID" value="VEL07109.1"/>
    <property type="molecule type" value="Genomic_DNA"/>
</dbReference>
<dbReference type="AlphaFoldDB" id="A0A448WAM3"/>
<dbReference type="Proteomes" id="UP000784294">
    <property type="component" value="Unassembled WGS sequence"/>
</dbReference>
<sequence>MPLLHLILYPYSVAQSLFHNVKSNFPTDNCAKSLKCSRHRQLPRVDLFRLVQFAEVNGLIRRLQCYPISDLPASMTQALSTKPPLPLSSPLPTSPSFNSTSLAKGMMPIISPDGPVAGISAIGDPARSLGILNRTDVSVAHMQSRVTSEEEHSVQQSLLIPQQQQQHNPLLASFPSDHPSGHTISEPVYSSGNARIMRRWEAIRCQLMDGLHSLETISARECLAPVSDKSVLYGYSTNRLMRRLLQTMRIENPDGLLDEMPPEGIPDLGDEEDEEDDDVNMEDQDYEWLEERLDELRGEGEKRGSSEIELDGQERGEEEEYGGANTGDKSEADCEEIQPQLVVDVEEVKGEPSGRSFRCRNRQRQCKGPMVAKPLEGQSSFYHEDQAPTSGPGSKTSSVPSLYMLWR</sequence>
<feature type="region of interest" description="Disordered" evidence="1">
    <location>
        <begin position="377"/>
        <end position="407"/>
    </location>
</feature>
<keyword evidence="3" id="KW-1185">Reference proteome</keyword>
<feature type="compositionally biased region" description="Basic and acidic residues" evidence="1">
    <location>
        <begin position="296"/>
        <end position="306"/>
    </location>
</feature>
<evidence type="ECO:0000313" key="2">
    <source>
        <dbReference type="EMBL" id="VEL07109.1"/>
    </source>
</evidence>
<reference evidence="2" key="1">
    <citation type="submission" date="2018-11" db="EMBL/GenBank/DDBJ databases">
        <authorList>
            <consortium name="Pathogen Informatics"/>
        </authorList>
    </citation>
    <scope>NUCLEOTIDE SEQUENCE</scope>
</reference>
<organism evidence="2 3">
    <name type="scientific">Protopolystoma xenopodis</name>
    <dbReference type="NCBI Taxonomy" id="117903"/>
    <lineage>
        <taxon>Eukaryota</taxon>
        <taxon>Metazoa</taxon>
        <taxon>Spiralia</taxon>
        <taxon>Lophotrochozoa</taxon>
        <taxon>Platyhelminthes</taxon>
        <taxon>Monogenea</taxon>
        <taxon>Polyopisthocotylea</taxon>
        <taxon>Polystomatidea</taxon>
        <taxon>Polystomatidae</taxon>
        <taxon>Protopolystoma</taxon>
    </lineage>
</organism>
<accession>A0A448WAM3</accession>
<dbReference type="OrthoDB" id="338854at2759"/>
<gene>
    <name evidence="2" type="ORF">PXEA_LOCUS549</name>
</gene>
<feature type="compositionally biased region" description="Acidic residues" evidence="1">
    <location>
        <begin position="268"/>
        <end position="282"/>
    </location>
</feature>
<feature type="region of interest" description="Disordered" evidence="1">
    <location>
        <begin position="253"/>
        <end position="282"/>
    </location>
</feature>
<proteinExistence type="predicted"/>
<comment type="caution">
    <text evidence="2">The sequence shown here is derived from an EMBL/GenBank/DDBJ whole genome shotgun (WGS) entry which is preliminary data.</text>
</comment>
<feature type="region of interest" description="Disordered" evidence="1">
    <location>
        <begin position="296"/>
        <end position="332"/>
    </location>
</feature>
<protein>
    <submittedName>
        <fullName evidence="2">Uncharacterized protein</fullName>
    </submittedName>
</protein>
<feature type="compositionally biased region" description="Acidic residues" evidence="1">
    <location>
        <begin position="308"/>
        <end position="321"/>
    </location>
</feature>
<feature type="compositionally biased region" description="Polar residues" evidence="1">
    <location>
        <begin position="377"/>
        <end position="400"/>
    </location>
</feature>